<name>A0A370C8Y4_ASPNG</name>
<feature type="region of interest" description="Disordered" evidence="1">
    <location>
        <begin position="1"/>
        <end position="60"/>
    </location>
</feature>
<gene>
    <name evidence="2" type="ORF">M747DRAFT_152322</name>
</gene>
<evidence type="ECO:0000313" key="3">
    <source>
        <dbReference type="Proteomes" id="UP000253845"/>
    </source>
</evidence>
<dbReference type="EMBL" id="KZ851904">
    <property type="protein sequence ID" value="RDH23541.1"/>
    <property type="molecule type" value="Genomic_DNA"/>
</dbReference>
<organism evidence="2 3">
    <name type="scientific">Aspergillus niger ATCC 13496</name>
    <dbReference type="NCBI Taxonomy" id="1353008"/>
    <lineage>
        <taxon>Eukaryota</taxon>
        <taxon>Fungi</taxon>
        <taxon>Dikarya</taxon>
        <taxon>Ascomycota</taxon>
        <taxon>Pezizomycotina</taxon>
        <taxon>Eurotiomycetes</taxon>
        <taxon>Eurotiomycetidae</taxon>
        <taxon>Eurotiales</taxon>
        <taxon>Aspergillaceae</taxon>
        <taxon>Aspergillus</taxon>
        <taxon>Aspergillus subgen. Circumdati</taxon>
    </lineage>
</organism>
<evidence type="ECO:0000313" key="2">
    <source>
        <dbReference type="EMBL" id="RDH23541.1"/>
    </source>
</evidence>
<dbReference type="VEuPathDB" id="FungiDB:M747DRAFT_152322"/>
<feature type="compositionally biased region" description="Polar residues" evidence="1">
    <location>
        <begin position="1"/>
        <end position="10"/>
    </location>
</feature>
<sequence length="175" mass="19135">MLMSRATTTPGHAERQGETTGRPTGGGGNGSQRVADFRGKSMASPHFPLPRPHTATSDRLPDSLTARGILSDRFCLFFLLPLLPPPTVPVSLSAHQEHPSTSISRLLHSVPLPHPIFPSSVAYYTPDQFRIIKTIILKKRAFHPLPTLNISPVCQYKTPFISSHLVRSRGSSSSH</sequence>
<accession>A0A370C8Y4</accession>
<dbReference type="AlphaFoldDB" id="A0A370C8Y4"/>
<dbReference type="Proteomes" id="UP000253845">
    <property type="component" value="Unassembled WGS sequence"/>
</dbReference>
<evidence type="ECO:0000256" key="1">
    <source>
        <dbReference type="SAM" id="MobiDB-lite"/>
    </source>
</evidence>
<proteinExistence type="predicted"/>
<reference evidence="2 3" key="1">
    <citation type="submission" date="2018-07" db="EMBL/GenBank/DDBJ databases">
        <title>Section-level genome sequencing of Aspergillus section Nigri to investigate inter- and intra-species variation.</title>
        <authorList>
            <consortium name="DOE Joint Genome Institute"/>
            <person name="Vesth T.C."/>
            <person name="Nybo J.L."/>
            <person name="Theobald S."/>
            <person name="Frisvad J.C."/>
            <person name="Larsen T.O."/>
            <person name="Nielsen K.F."/>
            <person name="Hoof J.B."/>
            <person name="Brandl J."/>
            <person name="Salamov A."/>
            <person name="Riley R."/>
            <person name="Gladden J.M."/>
            <person name="Phatale P."/>
            <person name="Nielsen M.T."/>
            <person name="Lyhne E.K."/>
            <person name="Kogle M.E."/>
            <person name="Strasser K."/>
            <person name="McDonnell E."/>
            <person name="Barry K."/>
            <person name="Clum A."/>
            <person name="Chen C."/>
            <person name="Nolan M."/>
            <person name="Sandor L."/>
            <person name="Kuo A."/>
            <person name="Lipzen A."/>
            <person name="Hainaut M."/>
            <person name="Drula E."/>
            <person name="Tsang A."/>
            <person name="Magnuson J.K."/>
            <person name="Henrissat B."/>
            <person name="Wiebenga A."/>
            <person name="Simmons B.A."/>
            <person name="Makela M.R."/>
            <person name="De vries R.P."/>
            <person name="Grigoriev I.V."/>
            <person name="Mortensen U.H."/>
            <person name="Baker S.E."/>
            <person name="Andersen M.R."/>
        </authorList>
    </citation>
    <scope>NUCLEOTIDE SEQUENCE [LARGE SCALE GENOMIC DNA]</scope>
    <source>
        <strain evidence="2 3">ATCC 13496</strain>
    </source>
</reference>
<protein>
    <submittedName>
        <fullName evidence="2">Uncharacterized protein</fullName>
    </submittedName>
</protein>